<dbReference type="EMBL" id="BMAW01095505">
    <property type="protein sequence ID" value="GFS70502.1"/>
    <property type="molecule type" value="Genomic_DNA"/>
</dbReference>
<dbReference type="PANTHER" id="PTHR10334">
    <property type="entry name" value="CYSTEINE-RICH SECRETORY PROTEIN-RELATED"/>
    <property type="match status" value="1"/>
</dbReference>
<name>A0A8X6MP41_NEPPI</name>
<comment type="caution">
    <text evidence="2">The sequence shown here is derived from an EMBL/GenBank/DDBJ whole genome shotgun (WGS) entry which is preliminary data.</text>
</comment>
<feature type="domain" description="SCP" evidence="1">
    <location>
        <begin position="52"/>
        <end position="187"/>
    </location>
</feature>
<reference evidence="2" key="1">
    <citation type="submission" date="2020-08" db="EMBL/GenBank/DDBJ databases">
        <title>Multicomponent nature underlies the extraordinary mechanical properties of spider dragline silk.</title>
        <authorList>
            <person name="Kono N."/>
            <person name="Nakamura H."/>
            <person name="Mori M."/>
            <person name="Yoshida Y."/>
            <person name="Ohtoshi R."/>
            <person name="Malay A.D."/>
            <person name="Moran D.A.P."/>
            <person name="Tomita M."/>
            <person name="Numata K."/>
            <person name="Arakawa K."/>
        </authorList>
    </citation>
    <scope>NUCLEOTIDE SEQUENCE</scope>
</reference>
<gene>
    <name evidence="2" type="primary">GLIPR2_0</name>
    <name evidence="2" type="ORF">NPIL_692611</name>
</gene>
<dbReference type="InterPro" id="IPR014044">
    <property type="entry name" value="CAP_dom"/>
</dbReference>
<dbReference type="SMART" id="SM00198">
    <property type="entry name" value="SCP"/>
    <property type="match status" value="1"/>
</dbReference>
<dbReference type="InterPro" id="IPR034113">
    <property type="entry name" value="SCP_GAPR1-like"/>
</dbReference>
<dbReference type="AlphaFoldDB" id="A0A8X6MP41"/>
<accession>A0A8X6MP41</accession>
<dbReference type="Gene3D" id="3.40.33.10">
    <property type="entry name" value="CAP"/>
    <property type="match status" value="1"/>
</dbReference>
<dbReference type="InterPro" id="IPR001283">
    <property type="entry name" value="CRISP-related"/>
</dbReference>
<sequence length="229" mass="26247">MISGTPDETKLEEKEVVSSSLFVKYRMEASEEIDNDSCFLPPANSVSLDVEDFRRRMILAHNGYRDLHGSPKLKPLQELEDDAQIWAETIAAKGYLQYCEKLHNIGESLSSIELLSSEPSAERIVHNWYMEIKNYSFAEPRWRRGAFHFSQLIWRNTTNIGIGIAPVPGEPRLFIVVRYFPAGNSNFPGEFEKNVRPRISKGSHGSLDESSFLRTYSRSKSFIFEDAYI</sequence>
<evidence type="ECO:0000313" key="2">
    <source>
        <dbReference type="EMBL" id="GFS70502.1"/>
    </source>
</evidence>
<proteinExistence type="predicted"/>
<protein>
    <submittedName>
        <fullName evidence="2">Golgi-associated plant pathogenesis-related protein 1</fullName>
    </submittedName>
</protein>
<dbReference type="OrthoDB" id="337038at2759"/>
<evidence type="ECO:0000313" key="3">
    <source>
        <dbReference type="Proteomes" id="UP000887013"/>
    </source>
</evidence>
<dbReference type="SUPFAM" id="SSF55797">
    <property type="entry name" value="PR-1-like"/>
    <property type="match status" value="1"/>
</dbReference>
<keyword evidence="3" id="KW-1185">Reference proteome</keyword>
<evidence type="ECO:0000259" key="1">
    <source>
        <dbReference type="SMART" id="SM00198"/>
    </source>
</evidence>
<dbReference type="Pfam" id="PF00188">
    <property type="entry name" value="CAP"/>
    <property type="match status" value="1"/>
</dbReference>
<dbReference type="InterPro" id="IPR035940">
    <property type="entry name" value="CAP_sf"/>
</dbReference>
<dbReference type="CDD" id="cd05382">
    <property type="entry name" value="CAP_GAPR1-like"/>
    <property type="match status" value="1"/>
</dbReference>
<organism evidence="2 3">
    <name type="scientific">Nephila pilipes</name>
    <name type="common">Giant wood spider</name>
    <name type="synonym">Nephila maculata</name>
    <dbReference type="NCBI Taxonomy" id="299642"/>
    <lineage>
        <taxon>Eukaryota</taxon>
        <taxon>Metazoa</taxon>
        <taxon>Ecdysozoa</taxon>
        <taxon>Arthropoda</taxon>
        <taxon>Chelicerata</taxon>
        <taxon>Arachnida</taxon>
        <taxon>Araneae</taxon>
        <taxon>Araneomorphae</taxon>
        <taxon>Entelegynae</taxon>
        <taxon>Araneoidea</taxon>
        <taxon>Nephilidae</taxon>
        <taxon>Nephila</taxon>
    </lineage>
</organism>
<dbReference type="Proteomes" id="UP000887013">
    <property type="component" value="Unassembled WGS sequence"/>
</dbReference>